<accession>A0A0P8BUY6</accession>
<reference evidence="2 3" key="1">
    <citation type="submission" date="2015-09" db="EMBL/GenBank/DDBJ databases">
        <title>Identification and resolution of microdiversity through metagenomic sequencing of parallel consortia.</title>
        <authorList>
            <person name="Nelson W.C."/>
            <person name="Romine M.F."/>
            <person name="Lindemann S.R."/>
        </authorList>
    </citation>
    <scope>NUCLEOTIDE SEQUENCE [LARGE SCALE GENOMIC DNA]</scope>
    <source>
        <strain evidence="2">Ana</strain>
    </source>
</reference>
<evidence type="ECO:0000256" key="1">
    <source>
        <dbReference type="SAM" id="Phobius"/>
    </source>
</evidence>
<dbReference type="Proteomes" id="UP000050465">
    <property type="component" value="Unassembled WGS sequence"/>
</dbReference>
<keyword evidence="1" id="KW-1133">Transmembrane helix</keyword>
<feature type="transmembrane region" description="Helical" evidence="1">
    <location>
        <begin position="136"/>
        <end position="159"/>
    </location>
</feature>
<feature type="transmembrane region" description="Helical" evidence="1">
    <location>
        <begin position="7"/>
        <end position="26"/>
    </location>
</feature>
<evidence type="ECO:0000313" key="2">
    <source>
        <dbReference type="EMBL" id="KPQ32649.1"/>
    </source>
</evidence>
<keyword evidence="1" id="KW-0812">Transmembrane</keyword>
<dbReference type="EMBL" id="LJZR01000050">
    <property type="protein sequence ID" value="KPQ32649.1"/>
    <property type="molecule type" value="Genomic_DNA"/>
</dbReference>
<evidence type="ECO:0000313" key="3">
    <source>
        <dbReference type="Proteomes" id="UP000050465"/>
    </source>
</evidence>
<name>A0A0P8BUY6_9CYAN</name>
<feature type="transmembrane region" description="Helical" evidence="1">
    <location>
        <begin position="104"/>
        <end position="124"/>
    </location>
</feature>
<organism evidence="2 3">
    <name type="scientific">Phormidesmis priestleyi Ana</name>
    <dbReference type="NCBI Taxonomy" id="1666911"/>
    <lineage>
        <taxon>Bacteria</taxon>
        <taxon>Bacillati</taxon>
        <taxon>Cyanobacteriota</taxon>
        <taxon>Cyanophyceae</taxon>
        <taxon>Leptolyngbyales</taxon>
        <taxon>Leptolyngbyaceae</taxon>
        <taxon>Phormidesmis</taxon>
    </lineage>
</organism>
<sequence length="246" mass="27294">MALNFEFLFWFLTAMVGLLWVGYLIARVTLGPQAAGRNLFYSGPWLVLGAAIAIFLSLMGRYGLTILYGLYAVGVVLWLVSWPLRKRRAGALKLEVGRTSQNKILLWVGLAFVGLAIAMTIPLLDLFTGALVTPVSIAIGAVKIAFWWAIALLFIMLGLSDLEIRENGLSYLYSWQPWDRVEAFGWDDDKPNTLILRVVKRSPFSRRYVTMGIPPAQKNAVDQLIDDYICEADLAAEMDGDGVATS</sequence>
<keyword evidence="1" id="KW-0472">Membrane</keyword>
<protein>
    <submittedName>
        <fullName evidence="2">UL2 protein</fullName>
    </submittedName>
</protein>
<feature type="transmembrane region" description="Helical" evidence="1">
    <location>
        <begin position="38"/>
        <end position="59"/>
    </location>
</feature>
<gene>
    <name evidence="2" type="ORF">HLUCCA11_21000</name>
</gene>
<comment type="caution">
    <text evidence="2">The sequence shown here is derived from an EMBL/GenBank/DDBJ whole genome shotgun (WGS) entry which is preliminary data.</text>
</comment>
<proteinExistence type="predicted"/>
<feature type="transmembrane region" description="Helical" evidence="1">
    <location>
        <begin position="65"/>
        <end position="84"/>
    </location>
</feature>
<dbReference type="AlphaFoldDB" id="A0A0P8BUY6"/>